<evidence type="ECO:0000256" key="4">
    <source>
        <dbReference type="ARBA" id="ARBA00022807"/>
    </source>
</evidence>
<dbReference type="Gene3D" id="3.90.1720.10">
    <property type="entry name" value="endopeptidase domain like (from Nostoc punctiforme)"/>
    <property type="match status" value="1"/>
</dbReference>
<comment type="caution">
    <text evidence="6">The sequence shown here is derived from an EMBL/GenBank/DDBJ whole genome shotgun (WGS) entry which is preliminary data.</text>
</comment>
<evidence type="ECO:0000256" key="2">
    <source>
        <dbReference type="ARBA" id="ARBA00022670"/>
    </source>
</evidence>
<evidence type="ECO:0000256" key="3">
    <source>
        <dbReference type="ARBA" id="ARBA00022801"/>
    </source>
</evidence>
<protein>
    <recommendedName>
        <fullName evidence="5">NlpC/P60 domain-containing protein</fullName>
    </recommendedName>
</protein>
<evidence type="ECO:0000313" key="7">
    <source>
        <dbReference type="Proteomes" id="UP001595690"/>
    </source>
</evidence>
<proteinExistence type="inferred from homology"/>
<keyword evidence="7" id="KW-1185">Reference proteome</keyword>
<comment type="similarity">
    <text evidence="1">Belongs to the peptidase C40 family.</text>
</comment>
<keyword evidence="2" id="KW-0645">Protease</keyword>
<keyword evidence="4" id="KW-0788">Thiol protease</keyword>
<dbReference type="Proteomes" id="UP001595690">
    <property type="component" value="Unassembled WGS sequence"/>
</dbReference>
<accession>A0ABV8C2W5</accession>
<dbReference type="SUPFAM" id="SSF54001">
    <property type="entry name" value="Cysteine proteinases"/>
    <property type="match status" value="1"/>
</dbReference>
<feature type="domain" description="NlpC/P60" evidence="5">
    <location>
        <begin position="1"/>
        <end position="141"/>
    </location>
</feature>
<evidence type="ECO:0000256" key="1">
    <source>
        <dbReference type="ARBA" id="ARBA00007074"/>
    </source>
</evidence>
<sequence length="151" mass="16431">MNDILLRAASWVGVPYSQEALHTNEHGTYRTDCSGYVSMAWGLTCARGGLNTVDLVGVSTPITKDELQPGDVLIDANGDRTTRHATIFVGWADVRRESYWAFEQRGGCGTTIRVVPYPYDDRADNYKPYRRPLLAAASAGQTSQTAVSGGS</sequence>
<dbReference type="PROSITE" id="PS51935">
    <property type="entry name" value="NLPC_P60"/>
    <property type="match status" value="1"/>
</dbReference>
<gene>
    <name evidence="6" type="ORF">ACFOWZ_32980</name>
</gene>
<dbReference type="InterPro" id="IPR000064">
    <property type="entry name" value="NLP_P60_dom"/>
</dbReference>
<reference evidence="7" key="1">
    <citation type="journal article" date="2019" name="Int. J. Syst. Evol. Microbiol.">
        <title>The Global Catalogue of Microorganisms (GCM) 10K type strain sequencing project: providing services to taxonomists for standard genome sequencing and annotation.</title>
        <authorList>
            <consortium name="The Broad Institute Genomics Platform"/>
            <consortium name="The Broad Institute Genome Sequencing Center for Infectious Disease"/>
            <person name="Wu L."/>
            <person name="Ma J."/>
        </authorList>
    </citation>
    <scope>NUCLEOTIDE SEQUENCE [LARGE SCALE GENOMIC DNA]</scope>
    <source>
        <strain evidence="7">CGMCC 4.7405</strain>
    </source>
</reference>
<name>A0ABV8C2W5_9PSEU</name>
<organism evidence="6 7">
    <name type="scientific">Lentzea rhizosphaerae</name>
    <dbReference type="NCBI Taxonomy" id="2041025"/>
    <lineage>
        <taxon>Bacteria</taxon>
        <taxon>Bacillati</taxon>
        <taxon>Actinomycetota</taxon>
        <taxon>Actinomycetes</taxon>
        <taxon>Pseudonocardiales</taxon>
        <taxon>Pseudonocardiaceae</taxon>
        <taxon>Lentzea</taxon>
    </lineage>
</organism>
<evidence type="ECO:0000259" key="5">
    <source>
        <dbReference type="PROSITE" id="PS51935"/>
    </source>
</evidence>
<keyword evidence="3" id="KW-0378">Hydrolase</keyword>
<evidence type="ECO:0000313" key="6">
    <source>
        <dbReference type="EMBL" id="MFC3896318.1"/>
    </source>
</evidence>
<dbReference type="RefSeq" id="WP_382377864.1">
    <property type="nucleotide sequence ID" value="NZ_JBHRZI010000029.1"/>
</dbReference>
<dbReference type="EMBL" id="JBHRZI010000029">
    <property type="protein sequence ID" value="MFC3896318.1"/>
    <property type="molecule type" value="Genomic_DNA"/>
</dbReference>
<dbReference type="InterPro" id="IPR038765">
    <property type="entry name" value="Papain-like_cys_pep_sf"/>
</dbReference>